<dbReference type="GO" id="GO:0015031">
    <property type="term" value="P:protein transport"/>
    <property type="evidence" value="ECO:0007669"/>
    <property type="project" value="UniProtKB-KW"/>
</dbReference>
<comment type="subcellular location">
    <subcellularLocation>
        <location evidence="8">Endomembrane system</location>
        <topology evidence="8">Single-pass type IV membrane protein</topology>
    </subcellularLocation>
    <subcellularLocation>
        <location evidence="1">Golgi apparatus membrane</location>
    </subcellularLocation>
</comment>
<evidence type="ECO:0000256" key="1">
    <source>
        <dbReference type="ARBA" id="ARBA00004394"/>
    </source>
</evidence>
<keyword evidence="5 9" id="KW-1133">Transmembrane helix</keyword>
<evidence type="ECO:0000256" key="5">
    <source>
        <dbReference type="ARBA" id="ARBA00022989"/>
    </source>
</evidence>
<name>A0AAD9ICG8_9PEZI</name>
<keyword evidence="2" id="KW-0813">Transport</keyword>
<evidence type="ECO:0000256" key="6">
    <source>
        <dbReference type="ARBA" id="ARBA00023034"/>
    </source>
</evidence>
<evidence type="ECO:0000313" key="10">
    <source>
        <dbReference type="EMBL" id="KAK2074739.1"/>
    </source>
</evidence>
<dbReference type="PANTHER" id="PTHR12791">
    <property type="entry name" value="GOLGI SNARE BET1-RELATED"/>
    <property type="match status" value="1"/>
</dbReference>
<dbReference type="EMBL" id="JAQQPM010000008">
    <property type="protein sequence ID" value="KAK2074739.1"/>
    <property type="molecule type" value="Genomic_DNA"/>
</dbReference>
<keyword evidence="11" id="KW-1185">Reference proteome</keyword>
<evidence type="ECO:0000256" key="9">
    <source>
        <dbReference type="SAM" id="Phobius"/>
    </source>
</evidence>
<dbReference type="CDD" id="cd15853">
    <property type="entry name" value="SNARE_Bet1"/>
    <property type="match status" value="1"/>
</dbReference>
<evidence type="ECO:0000256" key="8">
    <source>
        <dbReference type="ARBA" id="ARBA00046280"/>
    </source>
</evidence>
<organism evidence="10 11">
    <name type="scientific">Phyllachora maydis</name>
    <dbReference type="NCBI Taxonomy" id="1825666"/>
    <lineage>
        <taxon>Eukaryota</taxon>
        <taxon>Fungi</taxon>
        <taxon>Dikarya</taxon>
        <taxon>Ascomycota</taxon>
        <taxon>Pezizomycotina</taxon>
        <taxon>Sordariomycetes</taxon>
        <taxon>Sordariomycetidae</taxon>
        <taxon>Phyllachorales</taxon>
        <taxon>Phyllachoraceae</taxon>
        <taxon>Phyllachora</taxon>
    </lineage>
</organism>
<keyword evidence="3 9" id="KW-0812">Transmembrane</keyword>
<keyword evidence="4" id="KW-0653">Protein transport</keyword>
<dbReference type="SUPFAM" id="SSF58038">
    <property type="entry name" value="SNARE fusion complex"/>
    <property type="match status" value="1"/>
</dbReference>
<dbReference type="AlphaFoldDB" id="A0AAD9ICG8"/>
<keyword evidence="7 9" id="KW-0472">Membrane</keyword>
<dbReference type="GO" id="GO:0000139">
    <property type="term" value="C:Golgi membrane"/>
    <property type="evidence" value="ECO:0007669"/>
    <property type="project" value="UniProtKB-SubCell"/>
</dbReference>
<evidence type="ECO:0000256" key="7">
    <source>
        <dbReference type="ARBA" id="ARBA00023136"/>
    </source>
</evidence>
<evidence type="ECO:0000256" key="4">
    <source>
        <dbReference type="ARBA" id="ARBA00022927"/>
    </source>
</evidence>
<evidence type="ECO:0000256" key="3">
    <source>
        <dbReference type="ARBA" id="ARBA00022692"/>
    </source>
</evidence>
<sequence>MSESYERERQNNSRLDDLSAKVSALRGVTVDIYDNARDQQLIDSTTDTFSSMSAQLRGSASRLGRMAASGNKVAILKLSGIIIGAILVLYYALRLFL</sequence>
<dbReference type="Proteomes" id="UP001217918">
    <property type="component" value="Unassembled WGS sequence"/>
</dbReference>
<feature type="transmembrane region" description="Helical" evidence="9">
    <location>
        <begin position="74"/>
        <end position="93"/>
    </location>
</feature>
<keyword evidence="6" id="KW-0333">Golgi apparatus</keyword>
<reference evidence="10" key="1">
    <citation type="journal article" date="2023" name="Mol. Plant Microbe Interact.">
        <title>Elucidating the Obligate Nature and Biological Capacity of an Invasive Fungal Corn Pathogen.</title>
        <authorList>
            <person name="MacCready J.S."/>
            <person name="Roggenkamp E.M."/>
            <person name="Gdanetz K."/>
            <person name="Chilvers M.I."/>
        </authorList>
    </citation>
    <scope>NUCLEOTIDE SEQUENCE</scope>
    <source>
        <strain evidence="10">PM02</strain>
    </source>
</reference>
<gene>
    <name evidence="10" type="ORF">P8C59_008922</name>
</gene>
<comment type="caution">
    <text evidence="10">The sequence shown here is derived from an EMBL/GenBank/DDBJ whole genome shotgun (WGS) entry which is preliminary data.</text>
</comment>
<proteinExistence type="predicted"/>
<protein>
    <submittedName>
        <fullName evidence="10">Uncharacterized protein</fullName>
    </submittedName>
</protein>
<evidence type="ECO:0000313" key="11">
    <source>
        <dbReference type="Proteomes" id="UP001217918"/>
    </source>
</evidence>
<evidence type="ECO:0000256" key="2">
    <source>
        <dbReference type="ARBA" id="ARBA00022448"/>
    </source>
</evidence>
<dbReference type="InterPro" id="IPR039899">
    <property type="entry name" value="BET1_SNARE"/>
</dbReference>
<accession>A0AAD9ICG8</accession>